<evidence type="ECO:0000313" key="3">
    <source>
        <dbReference type="Proteomes" id="UP000236621"/>
    </source>
</evidence>
<sequence length="335" mass="36602">MARKEIHERRAASQPPFPSPTPPRHPPAKAAASARRDAASQFLPISSLLNPHTGLKRRRNRLDVDGPDTAALSSKKRRLRFHPVTSRLSQPYSCPATHIHCGQDAKRTATRPSAALEPANADPQRKSPNLQPTSLLRFSIMNRMRTRLGLKGPAVVKVDRADAGFVGPDAAPQTMWQRQGPEEGPEEKQYAPWTSSATGPGRRTVSKRSEQRHPVKGKPFHQLPKTPSESPAWTALPAPPSSKPATIDRNASSPTHAPLSSESRPPRKTYHLFQDSFAFLHPDGEPLGDVSEESDDVYCDFSVLFGKAQSPSPDPGDGLAPGAVDEHDGLPWMVR</sequence>
<name>A0A2K3QAU2_9HYPO</name>
<evidence type="ECO:0000256" key="1">
    <source>
        <dbReference type="SAM" id="MobiDB-lite"/>
    </source>
</evidence>
<feature type="compositionally biased region" description="Polar residues" evidence="1">
    <location>
        <begin position="249"/>
        <end position="263"/>
    </location>
</feature>
<accession>A0A2K3QAU2</accession>
<dbReference type="STRING" id="45235.A0A2K3QAU2"/>
<feature type="compositionally biased region" description="Basic and acidic residues" evidence="1">
    <location>
        <begin position="1"/>
        <end position="11"/>
    </location>
</feature>
<feature type="compositionally biased region" description="Pro residues" evidence="1">
    <location>
        <begin position="15"/>
        <end position="25"/>
    </location>
</feature>
<organism evidence="2 3">
    <name type="scientific">Tolypocladium capitatum</name>
    <dbReference type="NCBI Taxonomy" id="45235"/>
    <lineage>
        <taxon>Eukaryota</taxon>
        <taxon>Fungi</taxon>
        <taxon>Dikarya</taxon>
        <taxon>Ascomycota</taxon>
        <taxon>Pezizomycotina</taxon>
        <taxon>Sordariomycetes</taxon>
        <taxon>Hypocreomycetidae</taxon>
        <taxon>Hypocreales</taxon>
        <taxon>Ophiocordycipitaceae</taxon>
        <taxon>Tolypocladium</taxon>
    </lineage>
</organism>
<gene>
    <name evidence="2" type="ORF">TCAP_05388</name>
</gene>
<feature type="region of interest" description="Disordered" evidence="1">
    <location>
        <begin position="103"/>
        <end position="131"/>
    </location>
</feature>
<dbReference type="Proteomes" id="UP000236621">
    <property type="component" value="Unassembled WGS sequence"/>
</dbReference>
<dbReference type="OrthoDB" id="5387995at2759"/>
<dbReference type="EMBL" id="NRSZ01000857">
    <property type="protein sequence ID" value="PNY24675.1"/>
    <property type="molecule type" value="Genomic_DNA"/>
</dbReference>
<feature type="region of interest" description="Disordered" evidence="1">
    <location>
        <begin position="1"/>
        <end position="76"/>
    </location>
</feature>
<protein>
    <submittedName>
        <fullName evidence="2">Uncharacterized protein</fullName>
    </submittedName>
</protein>
<comment type="caution">
    <text evidence="2">The sequence shown here is derived from an EMBL/GenBank/DDBJ whole genome shotgun (WGS) entry which is preliminary data.</text>
</comment>
<proteinExistence type="predicted"/>
<reference evidence="2 3" key="1">
    <citation type="submission" date="2017-08" db="EMBL/GenBank/DDBJ databases">
        <title>Harnessing the power of phylogenomics to disentangle the directionality and signatures of interkingdom host jumping in the parasitic fungal genus Tolypocladium.</title>
        <authorList>
            <person name="Quandt C.A."/>
            <person name="Patterson W."/>
            <person name="Spatafora J.W."/>
        </authorList>
    </citation>
    <scope>NUCLEOTIDE SEQUENCE [LARGE SCALE GENOMIC DNA]</scope>
    <source>
        <strain evidence="2 3">CBS 113982</strain>
    </source>
</reference>
<evidence type="ECO:0000313" key="2">
    <source>
        <dbReference type="EMBL" id="PNY24675.1"/>
    </source>
</evidence>
<keyword evidence="3" id="KW-1185">Reference proteome</keyword>
<feature type="region of interest" description="Disordered" evidence="1">
    <location>
        <begin position="165"/>
        <end position="270"/>
    </location>
</feature>
<feature type="region of interest" description="Disordered" evidence="1">
    <location>
        <begin position="307"/>
        <end position="335"/>
    </location>
</feature>
<dbReference type="AlphaFoldDB" id="A0A2K3QAU2"/>